<evidence type="ECO:0000313" key="2">
    <source>
        <dbReference type="EMBL" id="UYQ70846.1"/>
    </source>
</evidence>
<dbReference type="PANTHER" id="PTHR35149:SF1">
    <property type="entry name" value="DUF5655 DOMAIN-CONTAINING PROTEIN"/>
    <property type="match status" value="1"/>
</dbReference>
<keyword evidence="2" id="KW-0378">Hydrolase</keyword>
<evidence type="ECO:0000259" key="1">
    <source>
        <dbReference type="Pfam" id="PF07510"/>
    </source>
</evidence>
<keyword evidence="3" id="KW-1185">Reference proteome</keyword>
<keyword evidence="2" id="KW-0540">Nuclease</keyword>
<reference evidence="2" key="1">
    <citation type="submission" date="2022-10" db="EMBL/GenBank/DDBJ databases">
        <title>YIM 151497 complete genome.</title>
        <authorList>
            <person name="Chen X."/>
        </authorList>
    </citation>
    <scope>NUCLEOTIDE SEQUENCE</scope>
    <source>
        <strain evidence="2">YIM 151497</strain>
    </source>
</reference>
<dbReference type="Proteomes" id="UP001163882">
    <property type="component" value="Chromosome"/>
</dbReference>
<keyword evidence="2" id="KW-0255">Endonuclease</keyword>
<dbReference type="GO" id="GO:0004519">
    <property type="term" value="F:endonuclease activity"/>
    <property type="evidence" value="ECO:0007669"/>
    <property type="project" value="UniProtKB-KW"/>
</dbReference>
<dbReference type="PANTHER" id="PTHR35149">
    <property type="entry name" value="SLL5132 PROTEIN"/>
    <property type="match status" value="1"/>
</dbReference>
<feature type="domain" description="GmrSD restriction endonucleases C-terminal" evidence="1">
    <location>
        <begin position="140"/>
        <end position="291"/>
    </location>
</feature>
<proteinExistence type="predicted"/>
<gene>
    <name evidence="2" type="ORF">OF122_12310</name>
</gene>
<protein>
    <submittedName>
        <fullName evidence="2">HNH endonuclease family protein</fullName>
    </submittedName>
</protein>
<accession>A0ABY6IJR8</accession>
<sequence length="390" mass="43911">MESLFESYRRWILNTRPYGGDVTKELESISATAAIERRLFDQTAGDVIGNFGRFADAFDVSTAMPLVLYLATEPEVGSDLDRALSVLESYILRRDICGLTTKNYNRLFVGIIDRLRSAEGNKVDALLQYLSSRQSDIDRWPDDIEWQRAWIGRDQYKGSRQARLRYIFEAIELAKRTALNEDIEIKSALTVEHIMPQKWRTNWPIPGFDHLDDDDVDPDHVAAKMERDSVIDNMGNLTLLTHSLNASVSNGPYSVKMPAVRSHSSLALNRELNAYNEWNETSIASRGLALFGTAKGIWTAPCRPPAPEAPENQSNRLPEEGTMCRFSYAGAEYTGTVINERLVVNGIDTPFATFSAASKAITQTSRNGWNDWYVRDAVGGWTLADDWRKG</sequence>
<evidence type="ECO:0000313" key="3">
    <source>
        <dbReference type="Proteomes" id="UP001163882"/>
    </source>
</evidence>
<dbReference type="EMBL" id="CP107716">
    <property type="protein sequence ID" value="UYQ70846.1"/>
    <property type="molecule type" value="Genomic_DNA"/>
</dbReference>
<organism evidence="2 3">
    <name type="scientific">Pelagibacterium flavum</name>
    <dbReference type="NCBI Taxonomy" id="2984530"/>
    <lineage>
        <taxon>Bacteria</taxon>
        <taxon>Pseudomonadati</taxon>
        <taxon>Pseudomonadota</taxon>
        <taxon>Alphaproteobacteria</taxon>
        <taxon>Hyphomicrobiales</taxon>
        <taxon>Devosiaceae</taxon>
        <taxon>Pelagibacterium</taxon>
    </lineage>
</organism>
<dbReference type="Pfam" id="PF07510">
    <property type="entry name" value="GmrSD_C"/>
    <property type="match status" value="1"/>
</dbReference>
<name>A0ABY6IJR8_9HYPH</name>
<dbReference type="RefSeq" id="WP_264224533.1">
    <property type="nucleotide sequence ID" value="NZ_CP107716.1"/>
</dbReference>
<dbReference type="InterPro" id="IPR011089">
    <property type="entry name" value="GmrSD_C"/>
</dbReference>